<comment type="caution">
    <text evidence="1">The sequence shown here is derived from an EMBL/GenBank/DDBJ whole genome shotgun (WGS) entry which is preliminary data.</text>
</comment>
<evidence type="ECO:0008006" key="3">
    <source>
        <dbReference type="Google" id="ProtNLM"/>
    </source>
</evidence>
<dbReference type="InterPro" id="IPR029058">
    <property type="entry name" value="AB_hydrolase_fold"/>
</dbReference>
<gene>
    <name evidence="1" type="ORF">CK510_14775</name>
</gene>
<evidence type="ECO:0000313" key="2">
    <source>
        <dbReference type="Proteomes" id="UP000218238"/>
    </source>
</evidence>
<dbReference type="Gene3D" id="3.40.50.1820">
    <property type="entry name" value="alpha/beta hydrolase"/>
    <property type="match status" value="1"/>
</dbReference>
<dbReference type="SUPFAM" id="SSF53474">
    <property type="entry name" value="alpha/beta-Hydrolases"/>
    <property type="match status" value="1"/>
</dbReference>
<proteinExistence type="predicted"/>
<dbReference type="EMBL" id="NTFS01000154">
    <property type="protein sequence ID" value="PAX53296.1"/>
    <property type="molecule type" value="Genomic_DNA"/>
</dbReference>
<accession>A0A2A2THY7</accession>
<dbReference type="OrthoDB" id="570706at2"/>
<name>A0A2A2THY7_9CYAN</name>
<organism evidence="1 2">
    <name type="scientific">Brunnivagina elsteri CCALA 953</name>
    <dbReference type="NCBI Taxonomy" id="987040"/>
    <lineage>
        <taxon>Bacteria</taxon>
        <taxon>Bacillati</taxon>
        <taxon>Cyanobacteriota</taxon>
        <taxon>Cyanophyceae</taxon>
        <taxon>Nostocales</taxon>
        <taxon>Calotrichaceae</taxon>
        <taxon>Brunnivagina</taxon>
    </lineage>
</organism>
<dbReference type="AlphaFoldDB" id="A0A2A2THY7"/>
<reference evidence="1 2" key="1">
    <citation type="submission" date="2017-08" db="EMBL/GenBank/DDBJ databases">
        <title>Draft genome sequence of filamentous cyanobacterium Calothrix elsteri CCALA 953.</title>
        <authorList>
            <person name="Gagunashvili A.N."/>
            <person name="Elster J."/>
            <person name="Andresson O.S."/>
        </authorList>
    </citation>
    <scope>NUCLEOTIDE SEQUENCE [LARGE SCALE GENOMIC DNA]</scope>
    <source>
        <strain evidence="1 2">CCALA 953</strain>
    </source>
</reference>
<dbReference type="Proteomes" id="UP000218238">
    <property type="component" value="Unassembled WGS sequence"/>
</dbReference>
<protein>
    <recommendedName>
        <fullName evidence="3">Alpha/beta hydrolase</fullName>
    </recommendedName>
</protein>
<sequence>MLVFFIHGVNTTKSSYAQALIKNIEKELSKNQYETKANFYSSFWGNLFNNKKQQTVSYIEEDFKLACTKHQEYEWLHDDIYRYRKRRSQFINNFLGDFLIYQNPERGKAIRKTILEQFNLFIKDHYDQKQIHFIAHSLGSLILWDILFSDTLSEDDPAFSFREQLKQLDIASITTLGSPLLFLKQMWDIDFSSINLLLNEVNTKNKFRWINVIHSSDLIAYPLKAAIKDEIGSKIFFCDQYVWQDANGTEKALNTVGKSDLAMVVGAEDAHSSYFYDNLDGAIAARLITYNLIGKTDKLSDRCVTPR</sequence>
<evidence type="ECO:0000313" key="1">
    <source>
        <dbReference type="EMBL" id="PAX53296.1"/>
    </source>
</evidence>
<keyword evidence="2" id="KW-1185">Reference proteome</keyword>